<gene>
    <name evidence="2" type="ORF">BHE90_000729</name>
</gene>
<sequence>MTAHDLPHDDEPKHGISECFQGQPRSQDKQSLWNSTPRTISARSYPIMLLSTYLTVPFLLVAQASVRNAISVDFTVWKNSHACQGKESLSGRVDSFGPGGLSGGGFIPDLAEFLFYEKANCKGKLRDRHPKYYDSATQSIGVGFRSFEIL</sequence>
<proteinExistence type="predicted"/>
<feature type="compositionally biased region" description="Basic and acidic residues" evidence="1">
    <location>
        <begin position="1"/>
        <end position="16"/>
    </location>
</feature>
<evidence type="ECO:0000256" key="1">
    <source>
        <dbReference type="SAM" id="MobiDB-lite"/>
    </source>
</evidence>
<reference evidence="2 3" key="1">
    <citation type="submission" date="2017-06" db="EMBL/GenBank/DDBJ databases">
        <title>Comparative genomic analysis of Ambrosia Fusariam Clade fungi.</title>
        <authorList>
            <person name="Stajich J.E."/>
            <person name="Carrillo J."/>
            <person name="Kijimoto T."/>
            <person name="Eskalen A."/>
            <person name="O'Donnell K."/>
            <person name="Kasson M."/>
        </authorList>
    </citation>
    <scope>NUCLEOTIDE SEQUENCE [LARGE SCALE GENOMIC DNA]</scope>
    <source>
        <strain evidence="2 3">UCR1854</strain>
    </source>
</reference>
<dbReference type="Proteomes" id="UP000287124">
    <property type="component" value="Unassembled WGS sequence"/>
</dbReference>
<name>A0A430M9J1_9HYPO</name>
<keyword evidence="3" id="KW-1185">Reference proteome</keyword>
<feature type="region of interest" description="Disordered" evidence="1">
    <location>
        <begin position="1"/>
        <end position="35"/>
    </location>
</feature>
<feature type="compositionally biased region" description="Polar residues" evidence="1">
    <location>
        <begin position="23"/>
        <end position="35"/>
    </location>
</feature>
<protein>
    <submittedName>
        <fullName evidence="2">Uncharacterized protein</fullName>
    </submittedName>
</protein>
<evidence type="ECO:0000313" key="3">
    <source>
        <dbReference type="Proteomes" id="UP000287124"/>
    </source>
</evidence>
<organism evidence="2 3">
    <name type="scientific">Fusarium euwallaceae</name>
    <dbReference type="NCBI Taxonomy" id="1147111"/>
    <lineage>
        <taxon>Eukaryota</taxon>
        <taxon>Fungi</taxon>
        <taxon>Dikarya</taxon>
        <taxon>Ascomycota</taxon>
        <taxon>Pezizomycotina</taxon>
        <taxon>Sordariomycetes</taxon>
        <taxon>Hypocreomycetidae</taxon>
        <taxon>Hypocreales</taxon>
        <taxon>Nectriaceae</taxon>
        <taxon>Fusarium</taxon>
        <taxon>Fusarium solani species complex</taxon>
    </lineage>
</organism>
<accession>A0A430M9J1</accession>
<dbReference type="EMBL" id="MIKF01000005">
    <property type="protein sequence ID" value="RTE84656.1"/>
    <property type="molecule type" value="Genomic_DNA"/>
</dbReference>
<comment type="caution">
    <text evidence="2">The sequence shown here is derived from an EMBL/GenBank/DDBJ whole genome shotgun (WGS) entry which is preliminary data.</text>
</comment>
<evidence type="ECO:0000313" key="2">
    <source>
        <dbReference type="EMBL" id="RTE84656.1"/>
    </source>
</evidence>
<dbReference type="AlphaFoldDB" id="A0A430M9J1"/>